<organism evidence="10 11">
    <name type="scientific">Alistipes intestinihominis</name>
    <dbReference type="NCBI Taxonomy" id="3133172"/>
    <lineage>
        <taxon>Bacteria</taxon>
        <taxon>Pseudomonadati</taxon>
        <taxon>Bacteroidota</taxon>
        <taxon>Bacteroidia</taxon>
        <taxon>Bacteroidales</taxon>
        <taxon>Rikenellaceae</taxon>
        <taxon>Alistipes</taxon>
    </lineage>
</organism>
<dbReference type="Proteomes" id="UP001460202">
    <property type="component" value="Unassembled WGS sequence"/>
</dbReference>
<evidence type="ECO:0000256" key="6">
    <source>
        <dbReference type="ARBA" id="ARBA00023237"/>
    </source>
</evidence>
<evidence type="ECO:0000256" key="3">
    <source>
        <dbReference type="ARBA" id="ARBA00022452"/>
    </source>
</evidence>
<sequence length="1115" mass="124256">MKNFSLLLIMAAMCLLPYFSPAQAQQSSKSAKSQKKESYTMRGVVSDSQGVLPGATVYLQNKDQRIIVGAVTGIQGEYILSVPADAKELTIVTGFVGYITQKVPYTGQRVYDVRLKEDAKSIQSIVVEGKIVRKNDQGVKRENLGTATEFLDVTQFEDMSVTSIDQMIQGRMANLDIVAASGDPGTVSTIRIRGSASLNSSNEPLIVIDGIPQDNDIDEDFNFGDANVEDFGSLLNISPNDIQSIEILKDAAATALWGPRAANGVLLITTKQGGVHKPVFSFNQKFDFAFDPKPIPLLNGPEYVTLMQDAMWNWIKDGDYDQQRVRTLTNQKDILYDRSYEYFNEFNCNTDWLDLISRNAFTSTTDFAMDGGGEVANYRFSLNYLDQDGTTKATDFARITSRLNLTIKFSRKFRVSSKFDYTESTRNQPYGSTSKDLAIGATENATNEANSVYAINDQLKKPVRNTAMIKMPNVSPWVLDQYGNPTSEYFSTPEGSIQKTFPNPLAHVLESTQRTKARTVGANFGIDYAPVQGLNIKANISYRLTAVRTNGFLPSSVMNVKWSNQNYNQGLEAQSNKAVTYADVNINYGVNINRHSIQATLQEQIEATNNNSYSITTTGSGAEAVSSPSSEGKIIKMNSAWAKRRTLGFAGSLNYVYDERYALNIAGRLNANSNTGRNNRWSAIRPSLSAVWRINNEKFMKEAKWIDELRLKASWGQSERVPAASFVTGTFAYEDAYMDRPSIKPNQMQLDNLRPEIVSSYNLGLEGAFKRNMIRFSFDYYDKKTSDLIMENMSIQSTTGYSSVRRYNGGDIRNRGWEFSVSLNDIVKIGAFRLGLSNINLSRNVNEITSLPESMIAEKYTIGNGNYPRKIMEGNPIGSIYGYIFDGVYQNYDETLARDAQGELIRDVNGNTVPIRVGGTTRMRPGDAKYRDLNHDGVIDEQDIVYLGSSFPTLTGGGSLVLKYKGWQLRTSLHFRLGHSIVNMVRHDLENMNTGNNQSKAVLHRWRYEGDQTDVPRALWGVNYNSMGSSKYVEDGSFLKVKDITLTYRVPQNFCRKLGLMNMVLSATAYNLFTLTDYSGQDPEVGVGAGAYGLAIDTSRTPPARKIAFNISFSF</sequence>
<accession>A0ABV1GXR5</accession>
<evidence type="ECO:0000313" key="11">
    <source>
        <dbReference type="Proteomes" id="UP001460202"/>
    </source>
</evidence>
<keyword evidence="3 7" id="KW-1134">Transmembrane beta strand</keyword>
<dbReference type="SUPFAM" id="SSF56935">
    <property type="entry name" value="Porins"/>
    <property type="match status" value="1"/>
</dbReference>
<dbReference type="InterPro" id="IPR018247">
    <property type="entry name" value="EF_Hand_1_Ca_BS"/>
</dbReference>
<dbReference type="InterPro" id="IPR023996">
    <property type="entry name" value="TonB-dep_OMP_SusC/RagA"/>
</dbReference>
<evidence type="ECO:0000256" key="5">
    <source>
        <dbReference type="ARBA" id="ARBA00023136"/>
    </source>
</evidence>
<evidence type="ECO:0000259" key="9">
    <source>
        <dbReference type="Pfam" id="PF07715"/>
    </source>
</evidence>
<comment type="similarity">
    <text evidence="7">Belongs to the TonB-dependent receptor family.</text>
</comment>
<reference evidence="10 11" key="1">
    <citation type="submission" date="2024-03" db="EMBL/GenBank/DDBJ databases">
        <title>Human intestinal bacterial collection.</title>
        <authorList>
            <person name="Pauvert C."/>
            <person name="Hitch T.C.A."/>
            <person name="Clavel T."/>
        </authorList>
    </citation>
    <scope>NUCLEOTIDE SEQUENCE [LARGE SCALE GENOMIC DNA]</scope>
    <source>
        <strain evidence="10 11">CLA-KB-H122</strain>
    </source>
</reference>
<dbReference type="Gene3D" id="2.170.130.10">
    <property type="entry name" value="TonB-dependent receptor, plug domain"/>
    <property type="match status" value="1"/>
</dbReference>
<keyword evidence="6 7" id="KW-0998">Cell outer membrane</keyword>
<evidence type="ECO:0000256" key="8">
    <source>
        <dbReference type="SAM" id="SignalP"/>
    </source>
</evidence>
<dbReference type="InterPro" id="IPR023997">
    <property type="entry name" value="TonB-dep_OMP_SusC/RagA_CS"/>
</dbReference>
<proteinExistence type="inferred from homology"/>
<evidence type="ECO:0000256" key="1">
    <source>
        <dbReference type="ARBA" id="ARBA00004571"/>
    </source>
</evidence>
<evidence type="ECO:0000256" key="4">
    <source>
        <dbReference type="ARBA" id="ARBA00022692"/>
    </source>
</evidence>
<dbReference type="Pfam" id="PF07715">
    <property type="entry name" value="Plug"/>
    <property type="match status" value="1"/>
</dbReference>
<dbReference type="InterPro" id="IPR039426">
    <property type="entry name" value="TonB-dep_rcpt-like"/>
</dbReference>
<dbReference type="NCBIfam" id="TIGR04057">
    <property type="entry name" value="SusC_RagA_signa"/>
    <property type="match status" value="1"/>
</dbReference>
<evidence type="ECO:0000313" key="10">
    <source>
        <dbReference type="EMBL" id="MEQ2545209.1"/>
    </source>
</evidence>
<gene>
    <name evidence="10" type="ORF">WMO46_09645</name>
</gene>
<keyword evidence="5 7" id="KW-0472">Membrane</keyword>
<feature type="signal peptide" evidence="8">
    <location>
        <begin position="1"/>
        <end position="24"/>
    </location>
</feature>
<feature type="domain" description="TonB-dependent receptor plug" evidence="9">
    <location>
        <begin position="147"/>
        <end position="265"/>
    </location>
</feature>
<dbReference type="EMBL" id="JBBMFL010000010">
    <property type="protein sequence ID" value="MEQ2545209.1"/>
    <property type="molecule type" value="Genomic_DNA"/>
</dbReference>
<name>A0ABV1GXR5_9BACT</name>
<dbReference type="RefSeq" id="WP_349094264.1">
    <property type="nucleotide sequence ID" value="NZ_JBBMFL010000010.1"/>
</dbReference>
<dbReference type="InterPro" id="IPR036942">
    <property type="entry name" value="Beta-barrel_TonB_sf"/>
</dbReference>
<keyword evidence="11" id="KW-1185">Reference proteome</keyword>
<keyword evidence="8" id="KW-0732">Signal</keyword>
<evidence type="ECO:0000256" key="7">
    <source>
        <dbReference type="PROSITE-ProRule" id="PRU01360"/>
    </source>
</evidence>
<protein>
    <submittedName>
        <fullName evidence="10">SusC/RagA family TonB-linked outer membrane protein</fullName>
    </submittedName>
</protein>
<dbReference type="PROSITE" id="PS00018">
    <property type="entry name" value="EF_HAND_1"/>
    <property type="match status" value="1"/>
</dbReference>
<dbReference type="InterPro" id="IPR008969">
    <property type="entry name" value="CarboxyPept-like_regulatory"/>
</dbReference>
<dbReference type="NCBIfam" id="TIGR04056">
    <property type="entry name" value="OMP_RagA_SusC"/>
    <property type="match status" value="1"/>
</dbReference>
<dbReference type="InterPro" id="IPR012910">
    <property type="entry name" value="Plug_dom"/>
</dbReference>
<evidence type="ECO:0000256" key="2">
    <source>
        <dbReference type="ARBA" id="ARBA00022448"/>
    </source>
</evidence>
<dbReference type="SUPFAM" id="SSF49464">
    <property type="entry name" value="Carboxypeptidase regulatory domain-like"/>
    <property type="match status" value="1"/>
</dbReference>
<keyword evidence="4 7" id="KW-0812">Transmembrane</keyword>
<keyword evidence="2 7" id="KW-0813">Transport</keyword>
<dbReference type="PROSITE" id="PS52016">
    <property type="entry name" value="TONB_DEPENDENT_REC_3"/>
    <property type="match status" value="1"/>
</dbReference>
<feature type="chain" id="PRO_5045414106" evidence="8">
    <location>
        <begin position="25"/>
        <end position="1115"/>
    </location>
</feature>
<comment type="caution">
    <text evidence="10">The sequence shown here is derived from an EMBL/GenBank/DDBJ whole genome shotgun (WGS) entry which is preliminary data.</text>
</comment>
<dbReference type="Gene3D" id="2.40.170.20">
    <property type="entry name" value="TonB-dependent receptor, beta-barrel domain"/>
    <property type="match status" value="1"/>
</dbReference>
<dbReference type="InterPro" id="IPR037066">
    <property type="entry name" value="Plug_dom_sf"/>
</dbReference>
<comment type="subcellular location">
    <subcellularLocation>
        <location evidence="1 7">Cell outer membrane</location>
        <topology evidence="1 7">Multi-pass membrane protein</topology>
    </subcellularLocation>
</comment>